<keyword evidence="3" id="KW-0444">Lipid biosynthesis</keyword>
<dbReference type="GO" id="GO:0005886">
    <property type="term" value="C:plasma membrane"/>
    <property type="evidence" value="ECO:0007669"/>
    <property type="project" value="TreeGrafter"/>
</dbReference>
<comment type="similarity">
    <text evidence="2">Belongs to the diacylglycerol/lipid kinase family.</text>
</comment>
<dbReference type="EMBL" id="AENN01000001">
    <property type="protein sequence ID" value="EFR32121.1"/>
    <property type="molecule type" value="Genomic_DNA"/>
</dbReference>
<comment type="cofactor">
    <cofactor evidence="1">
        <name>Mg(2+)</name>
        <dbReference type="ChEBI" id="CHEBI:18420"/>
    </cofactor>
</comment>
<keyword evidence="4 14" id="KW-0808">Transferase</keyword>
<dbReference type="EC" id="2.7.1.-" evidence="14"/>
<protein>
    <submittedName>
        <fullName evidence="14">Lipid kinase, YegS/Rv2252/BmrU family</fullName>
        <ecNumber evidence="14">2.7.1.-</ecNumber>
    </submittedName>
</protein>
<keyword evidence="9" id="KW-0460">Magnesium</keyword>
<feature type="domain" description="DAGKc" evidence="13">
    <location>
        <begin position="1"/>
        <end position="132"/>
    </location>
</feature>
<dbReference type="GO" id="GO:0046872">
    <property type="term" value="F:metal ion binding"/>
    <property type="evidence" value="ECO:0007669"/>
    <property type="project" value="UniProtKB-KW"/>
</dbReference>
<evidence type="ECO:0000256" key="12">
    <source>
        <dbReference type="ARBA" id="ARBA00023264"/>
    </source>
</evidence>
<evidence type="ECO:0000259" key="13">
    <source>
        <dbReference type="PROSITE" id="PS50146"/>
    </source>
</evidence>
<dbReference type="eggNOG" id="COG1597">
    <property type="taxonomic scope" value="Bacteria"/>
</dbReference>
<dbReference type="InterPro" id="IPR045540">
    <property type="entry name" value="YegS/DAGK_C"/>
</dbReference>
<accession>E4KM51</accession>
<evidence type="ECO:0000256" key="5">
    <source>
        <dbReference type="ARBA" id="ARBA00022723"/>
    </source>
</evidence>
<dbReference type="GO" id="GO:0008654">
    <property type="term" value="P:phospholipid biosynthetic process"/>
    <property type="evidence" value="ECO:0007669"/>
    <property type="project" value="UniProtKB-KW"/>
</dbReference>
<sequence>MLSRVLLIVNPTAGRGLAVSYSQDLKRVLEDNHQSKIQVRITQAEGDATEWAKNAFGDGFDTVICLGGDGTVRETVQGLIQNPDRPYFAFIPMGTVNDLARALGYSLNPATAIKEMAKVKTGNLDIGLVNNSLAFINVVALGVIPESVMSTSSDDKNRLGPLAYFLDGFNAFFSEKGYELKITDDQDQVHSLMSNLVLIGLTNSIGGFEAALPEASYDDGLFHLIAVKGKTPLDTIRAAIQKNQNLFKLPKENLLQLNSKFFLIESKASSELAANIDGDAGPGLPLKLELLASALTVLIPDQSKSKPFFLP</sequence>
<dbReference type="STRING" id="908337.HMPREF9257_1037"/>
<keyword evidence="15" id="KW-1185">Reference proteome</keyword>
<dbReference type="InterPro" id="IPR050187">
    <property type="entry name" value="Lipid_Phosphate_FormReg"/>
</dbReference>
<keyword evidence="8" id="KW-0067">ATP-binding</keyword>
<dbReference type="InterPro" id="IPR005218">
    <property type="entry name" value="Diacylglycerol/lipid_kinase"/>
</dbReference>
<dbReference type="NCBIfam" id="TIGR00147">
    <property type="entry name" value="YegS/Rv2252/BmrU family lipid kinase"/>
    <property type="match status" value="1"/>
</dbReference>
<dbReference type="OrthoDB" id="142078at2"/>
<dbReference type="SMART" id="SM00046">
    <property type="entry name" value="DAGKc"/>
    <property type="match status" value="1"/>
</dbReference>
<dbReference type="PROSITE" id="PS50146">
    <property type="entry name" value="DAGK"/>
    <property type="match status" value="1"/>
</dbReference>
<proteinExistence type="inferred from homology"/>
<keyword evidence="12" id="KW-1208">Phospholipid metabolism</keyword>
<dbReference type="SUPFAM" id="SSF111331">
    <property type="entry name" value="NAD kinase/diacylglycerol kinase-like"/>
    <property type="match status" value="1"/>
</dbReference>
<evidence type="ECO:0000256" key="6">
    <source>
        <dbReference type="ARBA" id="ARBA00022741"/>
    </source>
</evidence>
<dbReference type="PANTHER" id="PTHR12358:SF106">
    <property type="entry name" value="LIPID KINASE YEGS"/>
    <property type="match status" value="1"/>
</dbReference>
<evidence type="ECO:0000256" key="1">
    <source>
        <dbReference type="ARBA" id="ARBA00001946"/>
    </source>
</evidence>
<evidence type="ECO:0000256" key="11">
    <source>
        <dbReference type="ARBA" id="ARBA00023209"/>
    </source>
</evidence>
<dbReference type="Pfam" id="PF19279">
    <property type="entry name" value="YegS_C"/>
    <property type="match status" value="1"/>
</dbReference>
<evidence type="ECO:0000256" key="4">
    <source>
        <dbReference type="ARBA" id="ARBA00022679"/>
    </source>
</evidence>
<evidence type="ECO:0000256" key="7">
    <source>
        <dbReference type="ARBA" id="ARBA00022777"/>
    </source>
</evidence>
<keyword evidence="6" id="KW-0547">Nucleotide-binding</keyword>
<dbReference type="GO" id="GO:0005524">
    <property type="term" value="F:ATP binding"/>
    <property type="evidence" value="ECO:0007669"/>
    <property type="project" value="UniProtKB-KW"/>
</dbReference>
<dbReference type="Gene3D" id="3.40.50.10330">
    <property type="entry name" value="Probable inorganic polyphosphate/atp-NAD kinase, domain 1"/>
    <property type="match status" value="1"/>
</dbReference>
<dbReference type="Proteomes" id="UP000005990">
    <property type="component" value="Unassembled WGS sequence"/>
</dbReference>
<dbReference type="AlphaFoldDB" id="E4KM51"/>
<dbReference type="PANTHER" id="PTHR12358">
    <property type="entry name" value="SPHINGOSINE KINASE"/>
    <property type="match status" value="1"/>
</dbReference>
<keyword evidence="5" id="KW-0479">Metal-binding</keyword>
<dbReference type="Gene3D" id="2.60.200.40">
    <property type="match status" value="1"/>
</dbReference>
<keyword evidence="7 14" id="KW-0418">Kinase</keyword>
<organism evidence="14 15">
    <name type="scientific">Eremococcus coleocola ACS-139-V-Col8</name>
    <dbReference type="NCBI Taxonomy" id="908337"/>
    <lineage>
        <taxon>Bacteria</taxon>
        <taxon>Bacillati</taxon>
        <taxon>Bacillota</taxon>
        <taxon>Bacilli</taxon>
        <taxon>Lactobacillales</taxon>
        <taxon>Aerococcaceae</taxon>
        <taxon>Eremococcus</taxon>
    </lineage>
</organism>
<gene>
    <name evidence="14" type="ORF">HMPREF9257_1037</name>
</gene>
<keyword evidence="11" id="KW-0594">Phospholipid biosynthesis</keyword>
<comment type="caution">
    <text evidence="14">The sequence shown here is derived from an EMBL/GenBank/DDBJ whole genome shotgun (WGS) entry which is preliminary data.</text>
</comment>
<evidence type="ECO:0000256" key="9">
    <source>
        <dbReference type="ARBA" id="ARBA00022842"/>
    </source>
</evidence>
<keyword evidence="10" id="KW-0443">Lipid metabolism</keyword>
<dbReference type="GO" id="GO:0004143">
    <property type="term" value="F:ATP-dependent diacylglycerol kinase activity"/>
    <property type="evidence" value="ECO:0007669"/>
    <property type="project" value="TreeGrafter"/>
</dbReference>
<evidence type="ECO:0000256" key="2">
    <source>
        <dbReference type="ARBA" id="ARBA00005983"/>
    </source>
</evidence>
<name>E4KM51_9LACT</name>
<evidence type="ECO:0000256" key="10">
    <source>
        <dbReference type="ARBA" id="ARBA00023098"/>
    </source>
</evidence>
<dbReference type="Pfam" id="PF00781">
    <property type="entry name" value="DAGK_cat"/>
    <property type="match status" value="1"/>
</dbReference>
<dbReference type="InterPro" id="IPR017438">
    <property type="entry name" value="ATP-NAD_kinase_N"/>
</dbReference>
<evidence type="ECO:0000313" key="15">
    <source>
        <dbReference type="Proteomes" id="UP000005990"/>
    </source>
</evidence>
<evidence type="ECO:0000256" key="8">
    <source>
        <dbReference type="ARBA" id="ARBA00022840"/>
    </source>
</evidence>
<evidence type="ECO:0000256" key="3">
    <source>
        <dbReference type="ARBA" id="ARBA00022516"/>
    </source>
</evidence>
<reference evidence="14 15" key="1">
    <citation type="submission" date="2010-10" db="EMBL/GenBank/DDBJ databases">
        <authorList>
            <person name="Durkin A.S."/>
            <person name="Madupu R."/>
            <person name="Torralba M."/>
            <person name="Gillis M."/>
            <person name="Methe B."/>
            <person name="Sutton G."/>
            <person name="Nelson K.E."/>
        </authorList>
    </citation>
    <scope>NUCLEOTIDE SEQUENCE [LARGE SCALE GENOMIC DNA]</scope>
    <source>
        <strain evidence="14 15">ACS-139-V-Col8</strain>
    </source>
</reference>
<dbReference type="RefSeq" id="WP_006417600.1">
    <property type="nucleotide sequence ID" value="NZ_AENN01000001.1"/>
</dbReference>
<dbReference type="InterPro" id="IPR001206">
    <property type="entry name" value="Diacylglycerol_kinase_cat_dom"/>
</dbReference>
<evidence type="ECO:0000313" key="14">
    <source>
        <dbReference type="EMBL" id="EFR32121.1"/>
    </source>
</evidence>
<dbReference type="InterPro" id="IPR016064">
    <property type="entry name" value="NAD/diacylglycerol_kinase_sf"/>
</dbReference>